<accession>A0A8X6PQH7</accession>
<gene>
    <name evidence="1" type="ORF">NPIL_699241</name>
</gene>
<dbReference type="AlphaFoldDB" id="A0A8X6PQH7"/>
<organism evidence="1 2">
    <name type="scientific">Nephila pilipes</name>
    <name type="common">Giant wood spider</name>
    <name type="synonym">Nephila maculata</name>
    <dbReference type="NCBI Taxonomy" id="299642"/>
    <lineage>
        <taxon>Eukaryota</taxon>
        <taxon>Metazoa</taxon>
        <taxon>Ecdysozoa</taxon>
        <taxon>Arthropoda</taxon>
        <taxon>Chelicerata</taxon>
        <taxon>Arachnida</taxon>
        <taxon>Araneae</taxon>
        <taxon>Araneomorphae</taxon>
        <taxon>Entelegynae</taxon>
        <taxon>Araneoidea</taxon>
        <taxon>Nephilidae</taxon>
        <taxon>Nephila</taxon>
    </lineage>
</organism>
<protein>
    <submittedName>
        <fullName evidence="1">Uncharacterized protein</fullName>
    </submittedName>
</protein>
<proteinExistence type="predicted"/>
<dbReference type="EMBL" id="BMAW01119180">
    <property type="protein sequence ID" value="GFT83348.1"/>
    <property type="molecule type" value="Genomic_DNA"/>
</dbReference>
<reference evidence="1" key="1">
    <citation type="submission" date="2020-08" db="EMBL/GenBank/DDBJ databases">
        <title>Multicomponent nature underlies the extraordinary mechanical properties of spider dragline silk.</title>
        <authorList>
            <person name="Kono N."/>
            <person name="Nakamura H."/>
            <person name="Mori M."/>
            <person name="Yoshida Y."/>
            <person name="Ohtoshi R."/>
            <person name="Malay A.D."/>
            <person name="Moran D.A.P."/>
            <person name="Tomita M."/>
            <person name="Numata K."/>
            <person name="Arakawa K."/>
        </authorList>
    </citation>
    <scope>NUCLEOTIDE SEQUENCE</scope>
</reference>
<sequence>MCLKISNLDIRMEPVYSDEEMNTEKEESDVLLRISEFNVSEVSIAIDNVTQYEECFNMSKFLDNLISKICEVNIKNSDYLNKKGSDYGIGPKML</sequence>
<evidence type="ECO:0000313" key="1">
    <source>
        <dbReference type="EMBL" id="GFT83348.1"/>
    </source>
</evidence>
<comment type="caution">
    <text evidence="1">The sequence shown here is derived from an EMBL/GenBank/DDBJ whole genome shotgun (WGS) entry which is preliminary data.</text>
</comment>
<name>A0A8X6PQH7_NEPPI</name>
<evidence type="ECO:0000313" key="2">
    <source>
        <dbReference type="Proteomes" id="UP000887013"/>
    </source>
</evidence>
<dbReference type="Proteomes" id="UP000887013">
    <property type="component" value="Unassembled WGS sequence"/>
</dbReference>
<keyword evidence="2" id="KW-1185">Reference proteome</keyword>